<reference evidence="7 8" key="1">
    <citation type="submission" date="2020-05" db="EMBL/GenBank/DDBJ databases">
        <title>Parvularcula mediterraneae sp. nov., isolated from polypropylene straw from shallow seawater of the seashore of Laganas in Zakynthos island, Greece.</title>
        <authorList>
            <person name="Szabo I."/>
            <person name="Al-Omari J."/>
            <person name="Rado J."/>
            <person name="Szerdahelyi G.S."/>
        </authorList>
    </citation>
    <scope>NUCLEOTIDE SEQUENCE [LARGE SCALE GENOMIC DNA]</scope>
    <source>
        <strain evidence="7 8">ZS-1/3</strain>
    </source>
</reference>
<name>A0A7Y3RN66_9PROT</name>
<feature type="transmembrane region" description="Helical" evidence="6">
    <location>
        <begin position="436"/>
        <end position="454"/>
    </location>
</feature>
<feature type="transmembrane region" description="Helical" evidence="6">
    <location>
        <begin position="12"/>
        <end position="33"/>
    </location>
</feature>
<keyword evidence="8" id="KW-1185">Reference proteome</keyword>
<feature type="transmembrane region" description="Helical" evidence="6">
    <location>
        <begin position="96"/>
        <end position="123"/>
    </location>
</feature>
<feature type="transmembrane region" description="Helical" evidence="6">
    <location>
        <begin position="475"/>
        <end position="499"/>
    </location>
</feature>
<dbReference type="SUPFAM" id="SSF161070">
    <property type="entry name" value="SNF-like"/>
    <property type="match status" value="1"/>
</dbReference>
<feature type="transmembrane region" description="Helical" evidence="6">
    <location>
        <begin position="249"/>
        <end position="271"/>
    </location>
</feature>
<feature type="transmembrane region" description="Helical" evidence="6">
    <location>
        <begin position="328"/>
        <end position="356"/>
    </location>
</feature>
<feature type="transmembrane region" description="Helical" evidence="6">
    <location>
        <begin position="45"/>
        <end position="64"/>
    </location>
</feature>
<gene>
    <name evidence="7" type="ORF">HK107_12515</name>
</gene>
<feature type="transmembrane region" description="Helical" evidence="6">
    <location>
        <begin position="201"/>
        <end position="229"/>
    </location>
</feature>
<dbReference type="PANTHER" id="PTHR42948">
    <property type="entry name" value="TRANSPORTER"/>
    <property type="match status" value="1"/>
</dbReference>
<evidence type="ECO:0000256" key="3">
    <source>
        <dbReference type="ARBA" id="ARBA00022692"/>
    </source>
</evidence>
<dbReference type="GO" id="GO:0016020">
    <property type="term" value="C:membrane"/>
    <property type="evidence" value="ECO:0007669"/>
    <property type="project" value="UniProtKB-SubCell"/>
</dbReference>
<protein>
    <submittedName>
        <fullName evidence="7">Sodium-dependent transporter</fullName>
    </submittedName>
</protein>
<evidence type="ECO:0000256" key="6">
    <source>
        <dbReference type="SAM" id="Phobius"/>
    </source>
</evidence>
<dbReference type="InterPro" id="IPR000175">
    <property type="entry name" value="Na/ntran_symport"/>
</dbReference>
<feature type="transmembrane region" description="Helical" evidence="6">
    <location>
        <begin position="130"/>
        <end position="150"/>
    </location>
</feature>
<dbReference type="Proteomes" id="UP000536835">
    <property type="component" value="Unassembled WGS sequence"/>
</dbReference>
<dbReference type="Pfam" id="PF00209">
    <property type="entry name" value="SNF"/>
    <property type="match status" value="2"/>
</dbReference>
<evidence type="ECO:0000313" key="8">
    <source>
        <dbReference type="Proteomes" id="UP000536835"/>
    </source>
</evidence>
<dbReference type="CDD" id="cd10336">
    <property type="entry name" value="SLC6sbd_Tyt1-Like"/>
    <property type="match status" value="1"/>
</dbReference>
<evidence type="ECO:0000313" key="7">
    <source>
        <dbReference type="EMBL" id="NNU17146.1"/>
    </source>
</evidence>
<dbReference type="PROSITE" id="PS50267">
    <property type="entry name" value="NA_NEUROTRAN_SYMP_3"/>
    <property type="match status" value="1"/>
</dbReference>
<feature type="transmembrane region" description="Helical" evidence="6">
    <location>
        <begin position="170"/>
        <end position="189"/>
    </location>
</feature>
<proteinExistence type="predicted"/>
<dbReference type="EMBL" id="JABFCX010000003">
    <property type="protein sequence ID" value="NNU17146.1"/>
    <property type="molecule type" value="Genomic_DNA"/>
</dbReference>
<dbReference type="AlphaFoldDB" id="A0A7Y3RN66"/>
<keyword evidence="2" id="KW-0813">Transport</keyword>
<sequence length="500" mass="52279">MAVSRSGKDESWSGRAAFILAAVGSAVGIGNLVRFPYVAGESGGGLFVIAYLLAVFAIGLPVLMAELFIGRRGGGTPIAAIVRLAKADGASPAWGIMGWIGMLASFGIVTFYSVIAGWLLYYAWVMVGDIAGNIGASGLAGLAAPAFASVGDSTEITGIFGELLSNPGKMILFHGIFIAVSTIIVTRGVKGGIEKAATWLMPVFFFLLVALAVISLTVGDAGAALAFLFQPDFQALARDIADGSILVNAVGQAFFSLSLGSVLMLTYGIYLSRETSIPGAATTVAFADTGVAMIAGLAVFPVVFQFGLEPAGGLGLIFGPLLLAFNQMPFGALFGLAFFIMAVFAALTSAISLFEVPAAWAKGDITLDEATRNKRRLIGTILIGLAIFVIGVFHALSQVPVEAGDNFFNTWQPFGTLPVIGDRTLLDAIDGLTGNVLLPLGGFLAAVFAGYVVTQSASREELGFKQEKHYQRWRFLIRYVCPAVVGLILVYGIAIAPFLN</sequence>
<comment type="subcellular location">
    <subcellularLocation>
        <location evidence="1">Membrane</location>
        <topology evidence="1">Multi-pass membrane protein</topology>
    </subcellularLocation>
</comment>
<evidence type="ECO:0000256" key="4">
    <source>
        <dbReference type="ARBA" id="ARBA00022989"/>
    </source>
</evidence>
<comment type="caution">
    <text evidence="7">The sequence shown here is derived from an EMBL/GenBank/DDBJ whole genome shotgun (WGS) entry which is preliminary data.</text>
</comment>
<evidence type="ECO:0000256" key="5">
    <source>
        <dbReference type="ARBA" id="ARBA00023136"/>
    </source>
</evidence>
<keyword evidence="4 6" id="KW-1133">Transmembrane helix</keyword>
<organism evidence="7 8">
    <name type="scientific">Parvularcula mediterranea</name>
    <dbReference type="NCBI Taxonomy" id="2732508"/>
    <lineage>
        <taxon>Bacteria</taxon>
        <taxon>Pseudomonadati</taxon>
        <taxon>Pseudomonadota</taxon>
        <taxon>Alphaproteobacteria</taxon>
        <taxon>Parvularculales</taxon>
        <taxon>Parvularculaceae</taxon>
        <taxon>Parvularcula</taxon>
    </lineage>
</organism>
<feature type="transmembrane region" description="Helical" evidence="6">
    <location>
        <begin position="283"/>
        <end position="308"/>
    </location>
</feature>
<dbReference type="PRINTS" id="PR00176">
    <property type="entry name" value="NANEUSMPORT"/>
</dbReference>
<keyword evidence="3 6" id="KW-0812">Transmembrane</keyword>
<dbReference type="InterPro" id="IPR037272">
    <property type="entry name" value="SNS_sf"/>
</dbReference>
<accession>A0A7Y3RN66</accession>
<feature type="transmembrane region" description="Helical" evidence="6">
    <location>
        <begin position="377"/>
        <end position="396"/>
    </location>
</feature>
<dbReference type="PANTHER" id="PTHR42948:SF1">
    <property type="entry name" value="TRANSPORTER"/>
    <property type="match status" value="1"/>
</dbReference>
<dbReference type="InterPro" id="IPR047218">
    <property type="entry name" value="YocR/YhdH-like"/>
</dbReference>
<dbReference type="NCBIfam" id="NF037979">
    <property type="entry name" value="Na_transp"/>
    <property type="match status" value="1"/>
</dbReference>
<evidence type="ECO:0000256" key="1">
    <source>
        <dbReference type="ARBA" id="ARBA00004141"/>
    </source>
</evidence>
<keyword evidence="5 6" id="KW-0472">Membrane</keyword>
<evidence type="ECO:0000256" key="2">
    <source>
        <dbReference type="ARBA" id="ARBA00022448"/>
    </source>
</evidence>
<dbReference type="RefSeq" id="WP_173200287.1">
    <property type="nucleotide sequence ID" value="NZ_JABFCX010000003.1"/>
</dbReference>